<evidence type="ECO:0000313" key="2">
    <source>
        <dbReference type="EMBL" id="KAK6521687.1"/>
    </source>
</evidence>
<sequence>MHIKNHAINDSRKLYNATYRVSAMSMASITTVVAILHWILGTAIERRQDSVEIWAALIMIEVDQAEIEHEEVIEEKEAKKARSKCNKVCTA</sequence>
<name>A0AAN8RRN2_9PEZI</name>
<dbReference type="EMBL" id="JAVHJM010000001">
    <property type="protein sequence ID" value="KAK6521687.1"/>
    <property type="molecule type" value="Genomic_DNA"/>
</dbReference>
<accession>A0AAN8RRN2</accession>
<keyword evidence="1" id="KW-0472">Membrane</keyword>
<feature type="transmembrane region" description="Helical" evidence="1">
    <location>
        <begin position="21"/>
        <end position="40"/>
    </location>
</feature>
<reference evidence="2 3" key="1">
    <citation type="submission" date="2019-10" db="EMBL/GenBank/DDBJ databases">
        <authorList>
            <person name="Palmer J.M."/>
        </authorList>
    </citation>
    <scope>NUCLEOTIDE SEQUENCE [LARGE SCALE GENOMIC DNA]</scope>
    <source>
        <strain evidence="2 3">TWF506</strain>
    </source>
</reference>
<keyword evidence="1" id="KW-0812">Transmembrane</keyword>
<keyword evidence="3" id="KW-1185">Reference proteome</keyword>
<protein>
    <submittedName>
        <fullName evidence="2">Uncharacterized protein</fullName>
    </submittedName>
</protein>
<keyword evidence="1" id="KW-1133">Transmembrane helix</keyword>
<organism evidence="2 3">
    <name type="scientific">Arthrobotrys conoides</name>
    <dbReference type="NCBI Taxonomy" id="74498"/>
    <lineage>
        <taxon>Eukaryota</taxon>
        <taxon>Fungi</taxon>
        <taxon>Dikarya</taxon>
        <taxon>Ascomycota</taxon>
        <taxon>Pezizomycotina</taxon>
        <taxon>Orbiliomycetes</taxon>
        <taxon>Orbiliales</taxon>
        <taxon>Orbiliaceae</taxon>
        <taxon>Arthrobotrys</taxon>
    </lineage>
</organism>
<dbReference type="Proteomes" id="UP001307849">
    <property type="component" value="Unassembled WGS sequence"/>
</dbReference>
<comment type="caution">
    <text evidence="2">The sequence shown here is derived from an EMBL/GenBank/DDBJ whole genome shotgun (WGS) entry which is preliminary data.</text>
</comment>
<dbReference type="AlphaFoldDB" id="A0AAN8RRN2"/>
<evidence type="ECO:0000256" key="1">
    <source>
        <dbReference type="SAM" id="Phobius"/>
    </source>
</evidence>
<proteinExistence type="predicted"/>
<gene>
    <name evidence="2" type="ORF">TWF506_001894</name>
</gene>
<evidence type="ECO:0000313" key="3">
    <source>
        <dbReference type="Proteomes" id="UP001307849"/>
    </source>
</evidence>